<dbReference type="Pfam" id="PF10282">
    <property type="entry name" value="Lactonase"/>
    <property type="match status" value="1"/>
</dbReference>
<sequence>MSRFVQLLAGIALAPGAYGATLIASHFAGGIYTLSLATNNCSGTGTLSVTSQTNGCGTTPGWIELYSDTRKLYCFDESWMGSGTNAEYSVGNDGRLTVTAQTKTTGNSVHGLLYGGTDGRGFVATAEYSPSTITTFKMPLSGSSVLQLQKFTLAQKGPNSRQDVAHPHEVHLDPTGKFIIVPDLGADLIRVFKIDASSGKLTACSEGKADPGDGPRHIKFWKSTAGLQKAYTLNELGNSVSAWDVAYPADASGCLTLKKTQTLSSYAPSKKGGPTTKAAEIRVVGNFVYASNRADETFGTQQDSIATYTIDPTTGAIAWLEAANSYSYYPRTFQFNKDGTLVAVGGQTSSNVAIIARDPATGKLGKLVANVQVGQKGRAGEEDGLSAVVWVE</sequence>
<dbReference type="InterPro" id="IPR015943">
    <property type="entry name" value="WD40/YVTN_repeat-like_dom_sf"/>
</dbReference>
<dbReference type="Proteomes" id="UP001303889">
    <property type="component" value="Unassembled WGS sequence"/>
</dbReference>
<keyword evidence="2" id="KW-0732">Signal</keyword>
<dbReference type="SUPFAM" id="SSF50974">
    <property type="entry name" value="Nitrous oxide reductase, N-terminal domain"/>
    <property type="match status" value="1"/>
</dbReference>
<proteinExistence type="inferred from homology"/>
<protein>
    <recommendedName>
        <fullName evidence="5">6-phosphogluconolactonase</fullName>
    </recommendedName>
</protein>
<dbReference type="AlphaFoldDB" id="A0AAN6RT45"/>
<organism evidence="3 4">
    <name type="scientific">Staphylotrichum tortipilum</name>
    <dbReference type="NCBI Taxonomy" id="2831512"/>
    <lineage>
        <taxon>Eukaryota</taxon>
        <taxon>Fungi</taxon>
        <taxon>Dikarya</taxon>
        <taxon>Ascomycota</taxon>
        <taxon>Pezizomycotina</taxon>
        <taxon>Sordariomycetes</taxon>
        <taxon>Sordariomycetidae</taxon>
        <taxon>Sordariales</taxon>
        <taxon>Chaetomiaceae</taxon>
        <taxon>Staphylotrichum</taxon>
    </lineage>
</organism>
<comment type="caution">
    <text evidence="3">The sequence shown here is derived from an EMBL/GenBank/DDBJ whole genome shotgun (WGS) entry which is preliminary data.</text>
</comment>
<evidence type="ECO:0008006" key="5">
    <source>
        <dbReference type="Google" id="ProtNLM"/>
    </source>
</evidence>
<name>A0AAN6RT45_9PEZI</name>
<reference evidence="3" key="2">
    <citation type="submission" date="2023-05" db="EMBL/GenBank/DDBJ databases">
        <authorList>
            <consortium name="Lawrence Berkeley National Laboratory"/>
            <person name="Steindorff A."/>
            <person name="Hensen N."/>
            <person name="Bonometti L."/>
            <person name="Westerberg I."/>
            <person name="Brannstrom I.O."/>
            <person name="Guillou S."/>
            <person name="Cros-Aarteil S."/>
            <person name="Calhoun S."/>
            <person name="Haridas S."/>
            <person name="Kuo A."/>
            <person name="Mondo S."/>
            <person name="Pangilinan J."/>
            <person name="Riley R."/>
            <person name="Labutti K."/>
            <person name="Andreopoulos B."/>
            <person name="Lipzen A."/>
            <person name="Chen C."/>
            <person name="Yanf M."/>
            <person name="Daum C."/>
            <person name="Ng V."/>
            <person name="Clum A."/>
            <person name="Ohm R."/>
            <person name="Martin F."/>
            <person name="Silar P."/>
            <person name="Natvig D."/>
            <person name="Lalanne C."/>
            <person name="Gautier V."/>
            <person name="Ament-Velasquez S.L."/>
            <person name="Kruys A."/>
            <person name="Hutchinson M.I."/>
            <person name="Powell A.J."/>
            <person name="Barry K."/>
            <person name="Miller A.N."/>
            <person name="Grigoriev I.V."/>
            <person name="Debuchy R."/>
            <person name="Gladieux P."/>
            <person name="Thoren M.H."/>
            <person name="Johannesson H."/>
        </authorList>
    </citation>
    <scope>NUCLEOTIDE SEQUENCE</scope>
    <source>
        <strain evidence="3">CBS 103.79</strain>
    </source>
</reference>
<feature type="signal peptide" evidence="2">
    <location>
        <begin position="1"/>
        <end position="19"/>
    </location>
</feature>
<dbReference type="GO" id="GO:0017057">
    <property type="term" value="F:6-phosphogluconolactonase activity"/>
    <property type="evidence" value="ECO:0007669"/>
    <property type="project" value="TreeGrafter"/>
</dbReference>
<feature type="chain" id="PRO_5042976375" description="6-phosphogluconolactonase" evidence="2">
    <location>
        <begin position="20"/>
        <end position="392"/>
    </location>
</feature>
<comment type="similarity">
    <text evidence="1">Belongs to the cycloisomerase 2 family.</text>
</comment>
<accession>A0AAN6RT45</accession>
<dbReference type="InterPro" id="IPR019405">
    <property type="entry name" value="Lactonase_7-beta_prop"/>
</dbReference>
<dbReference type="InterPro" id="IPR011045">
    <property type="entry name" value="N2O_reductase_N"/>
</dbReference>
<dbReference type="PANTHER" id="PTHR30344:SF1">
    <property type="entry name" value="6-PHOSPHOGLUCONOLACTONASE"/>
    <property type="match status" value="1"/>
</dbReference>
<dbReference type="Gene3D" id="2.130.10.10">
    <property type="entry name" value="YVTN repeat-like/Quinoprotein amine dehydrogenase"/>
    <property type="match status" value="1"/>
</dbReference>
<evidence type="ECO:0000256" key="2">
    <source>
        <dbReference type="SAM" id="SignalP"/>
    </source>
</evidence>
<gene>
    <name evidence="3" type="ORF">C8A05DRAFT_16053</name>
</gene>
<evidence type="ECO:0000256" key="1">
    <source>
        <dbReference type="ARBA" id="ARBA00005564"/>
    </source>
</evidence>
<dbReference type="InterPro" id="IPR050282">
    <property type="entry name" value="Cycloisomerase_2"/>
</dbReference>
<evidence type="ECO:0000313" key="4">
    <source>
        <dbReference type="Proteomes" id="UP001303889"/>
    </source>
</evidence>
<evidence type="ECO:0000313" key="3">
    <source>
        <dbReference type="EMBL" id="KAK3901819.1"/>
    </source>
</evidence>
<dbReference type="EMBL" id="MU855553">
    <property type="protein sequence ID" value="KAK3901819.1"/>
    <property type="molecule type" value="Genomic_DNA"/>
</dbReference>
<dbReference type="PANTHER" id="PTHR30344">
    <property type="entry name" value="6-PHOSPHOGLUCONOLACTONASE-RELATED"/>
    <property type="match status" value="1"/>
</dbReference>
<reference evidence="3" key="1">
    <citation type="journal article" date="2023" name="Mol. Phylogenet. Evol.">
        <title>Genome-scale phylogeny and comparative genomics of the fungal order Sordariales.</title>
        <authorList>
            <person name="Hensen N."/>
            <person name="Bonometti L."/>
            <person name="Westerberg I."/>
            <person name="Brannstrom I.O."/>
            <person name="Guillou S."/>
            <person name="Cros-Aarteil S."/>
            <person name="Calhoun S."/>
            <person name="Haridas S."/>
            <person name="Kuo A."/>
            <person name="Mondo S."/>
            <person name="Pangilinan J."/>
            <person name="Riley R."/>
            <person name="LaButti K."/>
            <person name="Andreopoulos B."/>
            <person name="Lipzen A."/>
            <person name="Chen C."/>
            <person name="Yan M."/>
            <person name="Daum C."/>
            <person name="Ng V."/>
            <person name="Clum A."/>
            <person name="Steindorff A."/>
            <person name="Ohm R.A."/>
            <person name="Martin F."/>
            <person name="Silar P."/>
            <person name="Natvig D.O."/>
            <person name="Lalanne C."/>
            <person name="Gautier V."/>
            <person name="Ament-Velasquez S.L."/>
            <person name="Kruys A."/>
            <person name="Hutchinson M.I."/>
            <person name="Powell A.J."/>
            <person name="Barry K."/>
            <person name="Miller A.N."/>
            <person name="Grigoriev I.V."/>
            <person name="Debuchy R."/>
            <person name="Gladieux P."/>
            <person name="Hiltunen Thoren M."/>
            <person name="Johannesson H."/>
        </authorList>
    </citation>
    <scope>NUCLEOTIDE SEQUENCE</scope>
    <source>
        <strain evidence="3">CBS 103.79</strain>
    </source>
</reference>
<keyword evidence="4" id="KW-1185">Reference proteome</keyword>